<evidence type="ECO:0000256" key="10">
    <source>
        <dbReference type="PROSITE-ProRule" id="PRU00459"/>
    </source>
</evidence>
<evidence type="ECO:0000256" key="2">
    <source>
        <dbReference type="ARBA" id="ARBA00022723"/>
    </source>
</evidence>
<evidence type="ECO:0000256" key="6">
    <source>
        <dbReference type="ARBA" id="ARBA00022853"/>
    </source>
</evidence>
<feature type="region of interest" description="Disordered" evidence="11">
    <location>
        <begin position="318"/>
        <end position="367"/>
    </location>
</feature>
<feature type="compositionally biased region" description="Basic and acidic residues" evidence="11">
    <location>
        <begin position="334"/>
        <end position="353"/>
    </location>
</feature>
<dbReference type="GO" id="GO:0045892">
    <property type="term" value="P:negative regulation of DNA-templated transcription"/>
    <property type="evidence" value="ECO:0007669"/>
    <property type="project" value="TreeGrafter"/>
</dbReference>
<evidence type="ECO:0000313" key="12">
    <source>
        <dbReference type="EMBL" id="KAJ8932457.1"/>
    </source>
</evidence>
<keyword evidence="5" id="KW-0862">Zinc</keyword>
<keyword evidence="8" id="KW-0804">Transcription</keyword>
<evidence type="ECO:0000256" key="9">
    <source>
        <dbReference type="ARBA" id="ARBA00023242"/>
    </source>
</evidence>
<dbReference type="GO" id="GO:0005634">
    <property type="term" value="C:nucleus"/>
    <property type="evidence" value="ECO:0007669"/>
    <property type="project" value="UniProtKB-SubCell"/>
</dbReference>
<dbReference type="SUPFAM" id="SSF63748">
    <property type="entry name" value="Tudor/PWWP/MBT"/>
    <property type="match status" value="1"/>
</dbReference>
<feature type="repeat" description="MBT" evidence="10">
    <location>
        <begin position="360"/>
        <end position="459"/>
    </location>
</feature>
<dbReference type="InterPro" id="IPR050548">
    <property type="entry name" value="PcG_chromatin_remod_factors"/>
</dbReference>
<dbReference type="FunFam" id="2.30.30.140:FF:000007">
    <property type="entry name" value="Lethal(3)malignant brain tumor-like protein 1"/>
    <property type="match status" value="1"/>
</dbReference>
<organism evidence="12 13">
    <name type="scientific">Rhamnusium bicolor</name>
    <dbReference type="NCBI Taxonomy" id="1586634"/>
    <lineage>
        <taxon>Eukaryota</taxon>
        <taxon>Metazoa</taxon>
        <taxon>Ecdysozoa</taxon>
        <taxon>Arthropoda</taxon>
        <taxon>Hexapoda</taxon>
        <taxon>Insecta</taxon>
        <taxon>Pterygota</taxon>
        <taxon>Neoptera</taxon>
        <taxon>Endopterygota</taxon>
        <taxon>Coleoptera</taxon>
        <taxon>Polyphaga</taxon>
        <taxon>Cucujiformia</taxon>
        <taxon>Chrysomeloidea</taxon>
        <taxon>Cerambycidae</taxon>
        <taxon>Lepturinae</taxon>
        <taxon>Rhagiini</taxon>
        <taxon>Rhamnusium</taxon>
    </lineage>
</organism>
<dbReference type="InterPro" id="IPR004092">
    <property type="entry name" value="Mbt"/>
</dbReference>
<gene>
    <name evidence="12" type="ORF">NQ314_014639</name>
</gene>
<comment type="subcellular location">
    <subcellularLocation>
        <location evidence="1">Nucleus</location>
    </subcellularLocation>
</comment>
<dbReference type="GO" id="GO:0003682">
    <property type="term" value="F:chromatin binding"/>
    <property type="evidence" value="ECO:0007669"/>
    <property type="project" value="TreeGrafter"/>
</dbReference>
<proteinExistence type="predicted"/>
<dbReference type="GO" id="GO:0008270">
    <property type="term" value="F:zinc ion binding"/>
    <property type="evidence" value="ECO:0007669"/>
    <property type="project" value="UniProtKB-KW"/>
</dbReference>
<dbReference type="Pfam" id="PF02820">
    <property type="entry name" value="MBT"/>
    <property type="match status" value="1"/>
</dbReference>
<keyword evidence="2" id="KW-0479">Metal-binding</keyword>
<keyword evidence="4" id="KW-0863">Zinc-finger</keyword>
<dbReference type="GO" id="GO:0006325">
    <property type="term" value="P:chromatin organization"/>
    <property type="evidence" value="ECO:0007669"/>
    <property type="project" value="UniProtKB-KW"/>
</dbReference>
<dbReference type="PANTHER" id="PTHR12247">
    <property type="entry name" value="POLYCOMB GROUP PROTEIN"/>
    <property type="match status" value="1"/>
</dbReference>
<dbReference type="GO" id="GO:0042393">
    <property type="term" value="F:histone binding"/>
    <property type="evidence" value="ECO:0007669"/>
    <property type="project" value="TreeGrafter"/>
</dbReference>
<feature type="non-terminal residue" evidence="12">
    <location>
        <position position="500"/>
    </location>
</feature>
<evidence type="ECO:0000256" key="1">
    <source>
        <dbReference type="ARBA" id="ARBA00004123"/>
    </source>
</evidence>
<dbReference type="PANTHER" id="PTHR12247:SF131">
    <property type="entry name" value="LD05287P"/>
    <property type="match status" value="1"/>
</dbReference>
<keyword evidence="13" id="KW-1185">Reference proteome</keyword>
<name>A0AAV8X234_9CUCU</name>
<keyword evidence="9" id="KW-0539">Nucleus</keyword>
<sequence length="500" mass="57151">MDVDSNSENLVCDEVLELGSPEKNDVTNKTYELSITEESVSSQGDIRINNNCTSGRTFMAKLPAKTEIKSIPQKEMPKFPKHGVSILKKNYSSSTDRKLERSNTNLIISNISNTKNSVSDIKELAVTKPNKGTEEEVIVTISSSQPAKPEKERRRKSNFSYRKEFDDMEVTSTSTSQGNVFSIDTSKKPFESKVSTEDPKKSLNDELEIEVIKEKSDINMSDDCDLHKILIWDDGIGTLPGSNIKFIINEFNIVEYITEEEYKKIIEKRMAKAKEKMKMDFQEEMRCLECGCYGLPSEFINPKFCSYDCQDSAQIRNKKDKQEQYKKKKKKSKKDANVENNIKSELKPDKESGSDDSNNSSQDKFMSYPWASKPAPVKLFKDPFPYTRNGFRPGMKLEGVDPQHPSYFCVYSVAEVVGYRLRLHFDGYPENYDFWCNADSMDIFPMGWCEKYGHILQAPPGYTVENFNWVQYLKQTKSTAAPKHLFANRAGQAICPNGFR</sequence>
<dbReference type="Proteomes" id="UP001162156">
    <property type="component" value="Unassembled WGS sequence"/>
</dbReference>
<evidence type="ECO:0000256" key="7">
    <source>
        <dbReference type="ARBA" id="ARBA00023015"/>
    </source>
</evidence>
<evidence type="ECO:0008006" key="14">
    <source>
        <dbReference type="Google" id="ProtNLM"/>
    </source>
</evidence>
<dbReference type="CDD" id="cd20101">
    <property type="entry name" value="MBT_L3MBTL1-like_rpt1"/>
    <property type="match status" value="1"/>
</dbReference>
<dbReference type="PROSITE" id="PS51079">
    <property type="entry name" value="MBT"/>
    <property type="match status" value="1"/>
</dbReference>
<dbReference type="Gene3D" id="2.30.30.140">
    <property type="match status" value="2"/>
</dbReference>
<evidence type="ECO:0000256" key="5">
    <source>
        <dbReference type="ARBA" id="ARBA00022833"/>
    </source>
</evidence>
<evidence type="ECO:0000256" key="3">
    <source>
        <dbReference type="ARBA" id="ARBA00022737"/>
    </source>
</evidence>
<dbReference type="SMART" id="SM00561">
    <property type="entry name" value="MBT"/>
    <property type="match status" value="1"/>
</dbReference>
<keyword evidence="6" id="KW-0156">Chromatin regulator</keyword>
<dbReference type="AlphaFoldDB" id="A0AAV8X234"/>
<evidence type="ECO:0000256" key="4">
    <source>
        <dbReference type="ARBA" id="ARBA00022771"/>
    </source>
</evidence>
<keyword evidence="3" id="KW-0677">Repeat</keyword>
<protein>
    <recommendedName>
        <fullName evidence="14">Lethal(3)malignant brain tumor-like protein 3</fullName>
    </recommendedName>
</protein>
<evidence type="ECO:0000313" key="13">
    <source>
        <dbReference type="Proteomes" id="UP001162156"/>
    </source>
</evidence>
<dbReference type="EMBL" id="JANEYF010004045">
    <property type="protein sequence ID" value="KAJ8932457.1"/>
    <property type="molecule type" value="Genomic_DNA"/>
</dbReference>
<accession>A0AAV8X234</accession>
<keyword evidence="7" id="KW-0805">Transcription regulation</keyword>
<evidence type="ECO:0000256" key="8">
    <source>
        <dbReference type="ARBA" id="ARBA00023163"/>
    </source>
</evidence>
<reference evidence="12" key="1">
    <citation type="journal article" date="2023" name="Insect Mol. Biol.">
        <title>Genome sequencing provides insights into the evolution of gene families encoding plant cell wall-degrading enzymes in longhorned beetles.</title>
        <authorList>
            <person name="Shin N.R."/>
            <person name="Okamura Y."/>
            <person name="Kirsch R."/>
            <person name="Pauchet Y."/>
        </authorList>
    </citation>
    <scope>NUCLEOTIDE SEQUENCE</scope>
    <source>
        <strain evidence="12">RBIC_L_NR</strain>
    </source>
</reference>
<evidence type="ECO:0000256" key="11">
    <source>
        <dbReference type="SAM" id="MobiDB-lite"/>
    </source>
</evidence>
<comment type="caution">
    <text evidence="12">The sequence shown here is derived from an EMBL/GenBank/DDBJ whole genome shotgun (WGS) entry which is preliminary data.</text>
</comment>